<feature type="compositionally biased region" description="Basic residues" evidence="5">
    <location>
        <begin position="130"/>
        <end position="143"/>
    </location>
</feature>
<dbReference type="PANTHER" id="PTHR12565:SF367">
    <property type="entry name" value="TRANSCRIPTION FACTOR BHLH75"/>
    <property type="match status" value="1"/>
</dbReference>
<evidence type="ECO:0000256" key="2">
    <source>
        <dbReference type="ARBA" id="ARBA00023015"/>
    </source>
</evidence>
<dbReference type="GO" id="GO:0005634">
    <property type="term" value="C:nucleus"/>
    <property type="evidence" value="ECO:0007669"/>
    <property type="project" value="UniProtKB-SubCell"/>
</dbReference>
<protein>
    <recommendedName>
        <fullName evidence="6">BHLH domain-containing protein</fullName>
    </recommendedName>
</protein>
<organism evidence="7 8">
    <name type="scientific">Coptis chinensis</name>
    <dbReference type="NCBI Taxonomy" id="261450"/>
    <lineage>
        <taxon>Eukaryota</taxon>
        <taxon>Viridiplantae</taxon>
        <taxon>Streptophyta</taxon>
        <taxon>Embryophyta</taxon>
        <taxon>Tracheophyta</taxon>
        <taxon>Spermatophyta</taxon>
        <taxon>Magnoliopsida</taxon>
        <taxon>Ranunculales</taxon>
        <taxon>Ranunculaceae</taxon>
        <taxon>Coptidoideae</taxon>
        <taxon>Coptis</taxon>
    </lineage>
</organism>
<evidence type="ECO:0000313" key="7">
    <source>
        <dbReference type="EMBL" id="KAF9593846.1"/>
    </source>
</evidence>
<keyword evidence="4" id="KW-0539">Nucleus</keyword>
<evidence type="ECO:0000313" key="8">
    <source>
        <dbReference type="Proteomes" id="UP000631114"/>
    </source>
</evidence>
<dbReference type="Gene3D" id="4.10.280.10">
    <property type="entry name" value="Helix-loop-helix DNA-binding domain"/>
    <property type="match status" value="1"/>
</dbReference>
<dbReference type="SUPFAM" id="SSF47459">
    <property type="entry name" value="HLH, helix-loop-helix DNA-binding domain"/>
    <property type="match status" value="1"/>
</dbReference>
<feature type="compositionally biased region" description="Basic and acidic residues" evidence="5">
    <location>
        <begin position="144"/>
        <end position="158"/>
    </location>
</feature>
<evidence type="ECO:0000256" key="3">
    <source>
        <dbReference type="ARBA" id="ARBA00023163"/>
    </source>
</evidence>
<evidence type="ECO:0000256" key="1">
    <source>
        <dbReference type="ARBA" id="ARBA00004123"/>
    </source>
</evidence>
<dbReference type="GO" id="GO:0046983">
    <property type="term" value="F:protein dimerization activity"/>
    <property type="evidence" value="ECO:0007669"/>
    <property type="project" value="InterPro"/>
</dbReference>
<keyword evidence="3" id="KW-0804">Transcription</keyword>
<dbReference type="Proteomes" id="UP000631114">
    <property type="component" value="Unassembled WGS sequence"/>
</dbReference>
<dbReference type="InterPro" id="IPR011598">
    <property type="entry name" value="bHLH_dom"/>
</dbReference>
<keyword evidence="8" id="KW-1185">Reference proteome</keyword>
<dbReference type="GO" id="GO:0003700">
    <property type="term" value="F:DNA-binding transcription factor activity"/>
    <property type="evidence" value="ECO:0007669"/>
    <property type="project" value="TreeGrafter"/>
</dbReference>
<dbReference type="SMART" id="SM00353">
    <property type="entry name" value="HLH"/>
    <property type="match status" value="1"/>
</dbReference>
<dbReference type="EMBL" id="JADFTS010000008">
    <property type="protein sequence ID" value="KAF9593846.1"/>
    <property type="molecule type" value="Genomic_DNA"/>
</dbReference>
<proteinExistence type="predicted"/>
<gene>
    <name evidence="7" type="ORF">IFM89_025631</name>
</gene>
<dbReference type="AlphaFoldDB" id="A0A835LNK7"/>
<keyword evidence="2" id="KW-0805">Transcription regulation</keyword>
<dbReference type="InterPro" id="IPR036638">
    <property type="entry name" value="HLH_DNA-bd_sf"/>
</dbReference>
<evidence type="ECO:0000256" key="4">
    <source>
        <dbReference type="ARBA" id="ARBA00023242"/>
    </source>
</evidence>
<comment type="subcellular location">
    <subcellularLocation>
        <location evidence="1">Nucleus</location>
    </subcellularLocation>
</comment>
<dbReference type="InterPro" id="IPR024097">
    <property type="entry name" value="bHLH_ZIP_TF"/>
</dbReference>
<reference evidence="7 8" key="1">
    <citation type="submission" date="2020-10" db="EMBL/GenBank/DDBJ databases">
        <title>The Coptis chinensis genome and diversification of protoberbering-type alkaloids.</title>
        <authorList>
            <person name="Wang B."/>
            <person name="Shu S."/>
            <person name="Song C."/>
            <person name="Liu Y."/>
        </authorList>
    </citation>
    <scope>NUCLEOTIDE SEQUENCE [LARGE SCALE GENOMIC DNA]</scope>
    <source>
        <strain evidence="7">HL-2020</strain>
        <tissue evidence="7">Leaf</tissue>
    </source>
</reference>
<feature type="compositionally biased region" description="Low complexity" evidence="5">
    <location>
        <begin position="105"/>
        <end position="119"/>
    </location>
</feature>
<name>A0A835LNK7_9MAGN</name>
<dbReference type="PROSITE" id="PS50888">
    <property type="entry name" value="BHLH"/>
    <property type="match status" value="1"/>
</dbReference>
<dbReference type="CDD" id="cd18919">
    <property type="entry name" value="bHLH_AtBPE_like"/>
    <property type="match status" value="1"/>
</dbReference>
<evidence type="ECO:0000256" key="5">
    <source>
        <dbReference type="SAM" id="MobiDB-lite"/>
    </source>
</evidence>
<evidence type="ECO:0000259" key="6">
    <source>
        <dbReference type="PROSITE" id="PS50888"/>
    </source>
</evidence>
<comment type="caution">
    <text evidence="7">The sequence shown here is derived from an EMBL/GenBank/DDBJ whole genome shotgun (WGS) entry which is preliminary data.</text>
</comment>
<dbReference type="PANTHER" id="PTHR12565">
    <property type="entry name" value="STEROL REGULATORY ELEMENT-BINDING PROTEIN"/>
    <property type="match status" value="1"/>
</dbReference>
<dbReference type="OrthoDB" id="690068at2759"/>
<dbReference type="Pfam" id="PF00010">
    <property type="entry name" value="HLH"/>
    <property type="match status" value="1"/>
</dbReference>
<accession>A0A835LNK7</accession>
<feature type="domain" description="BHLH" evidence="6">
    <location>
        <begin position="165"/>
        <end position="215"/>
    </location>
</feature>
<sequence>MAEFAVDMHAFKPSLSYTEMDSNIELINHFGELNSSFLENPSLSIQNTIGFSNDNFLAQQQPDFPVNFANVPGIYYLNDSIVGTVDHTLHSAEDAHQESKKRKATPLSNSSSGNSTTPTIQNGLDGNVKSTRRKNNSGRGRRGRNPEKDVEKPKEVIHVRARRGQATDSHSLAERVRREKINEKLRSLQELVPGCYKTMGMAVMLDEIISYVQSLQNQVEFLSMKLTAASSFYDFNSDMDVTQIMQGTNAYEAQEVEKLVREGGYGGLSCFQQTWPL</sequence>
<feature type="region of interest" description="Disordered" evidence="5">
    <location>
        <begin position="92"/>
        <end position="171"/>
    </location>
</feature>